<dbReference type="InterPro" id="IPR038765">
    <property type="entry name" value="Papain-like_cys_pep_sf"/>
</dbReference>
<dbReference type="eggNOG" id="COG1305">
    <property type="taxonomic scope" value="Bacteria"/>
</dbReference>
<dbReference type="AlphaFoldDB" id="W0A7Y2"/>
<dbReference type="EMBL" id="CP006644">
    <property type="protein sequence ID" value="AHE52577.1"/>
    <property type="molecule type" value="Genomic_DNA"/>
</dbReference>
<name>W0A7Y2_9SPHN</name>
<dbReference type="Gene3D" id="3.10.620.30">
    <property type="match status" value="1"/>
</dbReference>
<evidence type="ECO:0000313" key="4">
    <source>
        <dbReference type="Proteomes" id="UP000018851"/>
    </source>
</evidence>
<dbReference type="SUPFAM" id="SSF54001">
    <property type="entry name" value="Cysteine proteinases"/>
    <property type="match status" value="1"/>
</dbReference>
<evidence type="ECO:0000313" key="3">
    <source>
        <dbReference type="EMBL" id="AHE52577.1"/>
    </source>
</evidence>
<sequence>MGDACSAGAEFSLYRFGIASKDSIGNHHLAYPRTADIMATTKGDDVRLAISMCLAGLIAGGAAHAENGEVQRGPVPAWVVTAEPMPVPADAAGAVFIRRHETEVRLDGRGEAVYTGYRVKILHASALQLGNVSLAWNPAAGAPVVHMIRIHREGETIDVLQKASFEILRREDQLEAAMLDGVLTAVLRIPDLRVGDEVEFGATIRSSDPTLGKDDAGLLLLGPEPAPGRYHLRLSWEEGAKPIVQMSPDMKAAAQQGAQAIDYRFDNPPALVPPKDAPPRYAWQRIVEYSSFADWAGISRRFAPLYAAASRLDAGSPLRQEAARIAAAHPQPTDRARAALKLVQQDVRYVYVGLNGGNLTPATAEETWQRRYGDCKGKTALLLALLRELGIEAQAVLVNNGGGDDGFDARLPSPRLFDHVLVRAQVAGKSYWLDGTLPAVVPPDEAPMLPYQWVLPLTAQGAAIERLDWKPAARPDEVNLFEIDARAGFDKPARITSTTIKRGIEGLQQEVQFSALTPAQLLGGFRQQAIGDTWQTIEDVQWRYDEKAQAGVLTIIGTGAVDWEDGGDGVKSLVLPGGGFSPPEKRVRAAEQNQDLPYYNKPKFGCYVTTVRLPSTTRPGQWSHKDNIDTMMFGRAYYRAFDVRDGALRMIRGDRVEQKEVDAASARRDNGRIPRFDNSMAWITYDPNGASDITDQGGARVPATYEIDWTADTVPCLPAELMK</sequence>
<dbReference type="STRING" id="1123269.NX02_04135"/>
<dbReference type="InterPro" id="IPR024618">
    <property type="entry name" value="DUF3857"/>
</dbReference>
<dbReference type="Pfam" id="PF12969">
    <property type="entry name" value="DUF3857"/>
    <property type="match status" value="1"/>
</dbReference>
<dbReference type="Gene3D" id="2.60.40.3140">
    <property type="match status" value="1"/>
</dbReference>
<keyword evidence="4" id="KW-1185">Reference proteome</keyword>
<evidence type="ECO:0008006" key="5">
    <source>
        <dbReference type="Google" id="ProtNLM"/>
    </source>
</evidence>
<feature type="domain" description="DUF3857" evidence="2">
    <location>
        <begin position="113"/>
        <end position="249"/>
    </location>
</feature>
<dbReference type="InterPro" id="IPR002931">
    <property type="entry name" value="Transglutaminase-like"/>
</dbReference>
<reference evidence="3 4" key="1">
    <citation type="submission" date="2013-07" db="EMBL/GenBank/DDBJ databases">
        <title>Completed genome of Sphingomonas sanxanigenens NX02.</title>
        <authorList>
            <person name="Ma T."/>
            <person name="Huang H."/>
            <person name="Wu M."/>
            <person name="Li X."/>
            <person name="Li G."/>
        </authorList>
    </citation>
    <scope>NUCLEOTIDE SEQUENCE [LARGE SCALE GENOMIC DNA]</scope>
    <source>
        <strain evidence="3 4">NX02</strain>
    </source>
</reference>
<organism evidence="3 4">
    <name type="scientific">Sphingomonas sanxanigenens DSM 19645 = NX02</name>
    <dbReference type="NCBI Taxonomy" id="1123269"/>
    <lineage>
        <taxon>Bacteria</taxon>
        <taxon>Pseudomonadati</taxon>
        <taxon>Pseudomonadota</taxon>
        <taxon>Alphaproteobacteria</taxon>
        <taxon>Sphingomonadales</taxon>
        <taxon>Sphingomonadaceae</taxon>
        <taxon>Sphingomonas</taxon>
    </lineage>
</organism>
<accession>W0A7Y2</accession>
<dbReference type="Pfam" id="PF01841">
    <property type="entry name" value="Transglut_core"/>
    <property type="match status" value="1"/>
</dbReference>
<gene>
    <name evidence="3" type="ORF">NX02_04135</name>
</gene>
<protein>
    <recommendedName>
        <fullName evidence="5">DUF3857 domain-containing protein</fullName>
    </recommendedName>
</protein>
<dbReference type="KEGG" id="ssan:NX02_04135"/>
<feature type="domain" description="Transglutaminase-like" evidence="1">
    <location>
        <begin position="322"/>
        <end position="402"/>
    </location>
</feature>
<dbReference type="Proteomes" id="UP000018851">
    <property type="component" value="Chromosome"/>
</dbReference>
<proteinExistence type="predicted"/>
<evidence type="ECO:0000259" key="2">
    <source>
        <dbReference type="Pfam" id="PF12969"/>
    </source>
</evidence>
<dbReference type="HOGENOM" id="CLU_014046_0_0_5"/>
<evidence type="ECO:0000259" key="1">
    <source>
        <dbReference type="Pfam" id="PF01841"/>
    </source>
</evidence>
<dbReference type="PATRIC" id="fig|1123269.5.peg.810"/>